<dbReference type="AlphaFoldDB" id="A0AAN9QIH8"/>
<dbReference type="Proteomes" id="UP001367508">
    <property type="component" value="Unassembled WGS sequence"/>
</dbReference>
<reference evidence="1 2" key="1">
    <citation type="submission" date="2024-01" db="EMBL/GenBank/DDBJ databases">
        <title>The genomes of 5 underutilized Papilionoideae crops provide insights into root nodulation and disease resistanc.</title>
        <authorList>
            <person name="Jiang F."/>
        </authorList>
    </citation>
    <scope>NUCLEOTIDE SEQUENCE [LARGE SCALE GENOMIC DNA]</scope>
    <source>
        <strain evidence="1">LVBAO_FW01</strain>
        <tissue evidence="1">Leaves</tissue>
    </source>
</reference>
<keyword evidence="2" id="KW-1185">Reference proteome</keyword>
<organism evidence="1 2">
    <name type="scientific">Canavalia gladiata</name>
    <name type="common">Sword bean</name>
    <name type="synonym">Dolichos gladiatus</name>
    <dbReference type="NCBI Taxonomy" id="3824"/>
    <lineage>
        <taxon>Eukaryota</taxon>
        <taxon>Viridiplantae</taxon>
        <taxon>Streptophyta</taxon>
        <taxon>Embryophyta</taxon>
        <taxon>Tracheophyta</taxon>
        <taxon>Spermatophyta</taxon>
        <taxon>Magnoliopsida</taxon>
        <taxon>eudicotyledons</taxon>
        <taxon>Gunneridae</taxon>
        <taxon>Pentapetalae</taxon>
        <taxon>rosids</taxon>
        <taxon>fabids</taxon>
        <taxon>Fabales</taxon>
        <taxon>Fabaceae</taxon>
        <taxon>Papilionoideae</taxon>
        <taxon>50 kb inversion clade</taxon>
        <taxon>NPAAA clade</taxon>
        <taxon>indigoferoid/millettioid clade</taxon>
        <taxon>Phaseoleae</taxon>
        <taxon>Canavalia</taxon>
    </lineage>
</organism>
<protein>
    <submittedName>
        <fullName evidence="1">Uncharacterized protein</fullName>
    </submittedName>
</protein>
<accession>A0AAN9QIH8</accession>
<comment type="caution">
    <text evidence="1">The sequence shown here is derived from an EMBL/GenBank/DDBJ whole genome shotgun (WGS) entry which is preliminary data.</text>
</comment>
<evidence type="ECO:0000313" key="1">
    <source>
        <dbReference type="EMBL" id="KAK7336602.1"/>
    </source>
</evidence>
<sequence length="85" mass="9696">MLGFGLHPKPNFPFDTRKPFINIVCQLFADENTNCEVDPLQWHVPVWSRNTETAKLCGNQPPSNENPSKGHLYLILYLIGVVKVF</sequence>
<gene>
    <name evidence="1" type="ORF">VNO77_17148</name>
</gene>
<name>A0AAN9QIH8_CANGL</name>
<evidence type="ECO:0000313" key="2">
    <source>
        <dbReference type="Proteomes" id="UP001367508"/>
    </source>
</evidence>
<dbReference type="EMBL" id="JAYMYQ010000004">
    <property type="protein sequence ID" value="KAK7336602.1"/>
    <property type="molecule type" value="Genomic_DNA"/>
</dbReference>
<proteinExistence type="predicted"/>